<dbReference type="PANTHER" id="PTHR44554:SF1">
    <property type="entry name" value="LRP2-BINDING PROTEIN"/>
    <property type="match status" value="1"/>
</dbReference>
<dbReference type="EMBL" id="CAJOBC010001398">
    <property type="protein sequence ID" value="CAF3676250.1"/>
    <property type="molecule type" value="Genomic_DNA"/>
</dbReference>
<dbReference type="Pfam" id="PF08238">
    <property type="entry name" value="Sel1"/>
    <property type="match status" value="4"/>
</dbReference>
<dbReference type="Proteomes" id="UP000663829">
    <property type="component" value="Unassembled WGS sequence"/>
</dbReference>
<dbReference type="PANTHER" id="PTHR44554">
    <property type="entry name" value="LRP2-BINDING PROTEIN"/>
    <property type="match status" value="1"/>
</dbReference>
<comment type="subcellular location">
    <subcellularLocation>
        <location evidence="1">Cytoplasm</location>
    </subcellularLocation>
</comment>
<dbReference type="SMART" id="SM00671">
    <property type="entry name" value="SEL1"/>
    <property type="match status" value="4"/>
</dbReference>
<keyword evidence="11" id="KW-1185">Reference proteome</keyword>
<dbReference type="InterPro" id="IPR052323">
    <property type="entry name" value="LRP2-binding"/>
</dbReference>
<keyword evidence="4" id="KW-0802">TPR repeat</keyword>
<evidence type="ECO:0000256" key="5">
    <source>
        <dbReference type="ARBA" id="ARBA00037614"/>
    </source>
</evidence>
<dbReference type="GO" id="GO:0005737">
    <property type="term" value="C:cytoplasm"/>
    <property type="evidence" value="ECO:0007669"/>
    <property type="project" value="UniProtKB-SubCell"/>
</dbReference>
<sequence length="326" mass="37403">MSYIEEQLATNIPSSLGARDFMIERLILRDNTIELLRQNGKSQQVEDELLSLAKCECNTGNIFEPTKCKCRAREAHFLVAQFYYDTIQYLKAWQWYSQIKDVDLRALYQLAVMCFEEVSPPECKPGYGVQQAEEKAESWWLLAASDDKNQALMEAMTALAFFYSRKYSNFYNMTKAFEWHYKAAKKGSLESLGAVGSMYLFGLGTKQSLDRAVNYLRDAAERGNVYAMGLLTYCYYTKKLYTKATDLAQKLICLDNVEELSRATCCLPQYIKKGIALSAFVLGRCYELGNGIKPDSKQALKYYRQCFKFDADICSLLQDYVAHQKI</sequence>
<dbReference type="InterPro" id="IPR006597">
    <property type="entry name" value="Sel1-like"/>
</dbReference>
<dbReference type="Proteomes" id="UP000682733">
    <property type="component" value="Unassembled WGS sequence"/>
</dbReference>
<dbReference type="EMBL" id="CAJNOQ010001398">
    <property type="protein sequence ID" value="CAF0892202.1"/>
    <property type="molecule type" value="Genomic_DNA"/>
</dbReference>
<evidence type="ECO:0000313" key="9">
    <source>
        <dbReference type="EMBL" id="CAF3676250.1"/>
    </source>
</evidence>
<proteinExistence type="predicted"/>
<dbReference type="Proteomes" id="UP000681722">
    <property type="component" value="Unassembled WGS sequence"/>
</dbReference>
<evidence type="ECO:0000256" key="3">
    <source>
        <dbReference type="ARBA" id="ARBA00022737"/>
    </source>
</evidence>
<evidence type="ECO:0000256" key="6">
    <source>
        <dbReference type="ARBA" id="ARBA00039954"/>
    </source>
</evidence>
<evidence type="ECO:0000256" key="2">
    <source>
        <dbReference type="ARBA" id="ARBA00022490"/>
    </source>
</evidence>
<dbReference type="SUPFAM" id="SSF81901">
    <property type="entry name" value="HCP-like"/>
    <property type="match status" value="1"/>
</dbReference>
<comment type="caution">
    <text evidence="7">The sequence shown here is derived from an EMBL/GenBank/DDBJ whole genome shotgun (WGS) entry which is preliminary data.</text>
</comment>
<keyword evidence="2" id="KW-0963">Cytoplasm</keyword>
<gene>
    <name evidence="7" type="ORF">GPM918_LOCUS8183</name>
    <name evidence="8" type="ORF">OVA965_LOCUS20466</name>
    <name evidence="9" type="ORF">SRO942_LOCUS8183</name>
    <name evidence="10" type="ORF">TMI583_LOCUS20844</name>
</gene>
<dbReference type="EMBL" id="CAJNOK010010880">
    <property type="protein sequence ID" value="CAF1127112.1"/>
    <property type="molecule type" value="Genomic_DNA"/>
</dbReference>
<dbReference type="OrthoDB" id="2384430at2759"/>
<dbReference type="EMBL" id="CAJOBA010019922">
    <property type="protein sequence ID" value="CAF3905885.1"/>
    <property type="molecule type" value="Genomic_DNA"/>
</dbReference>
<evidence type="ECO:0000313" key="11">
    <source>
        <dbReference type="Proteomes" id="UP000663829"/>
    </source>
</evidence>
<dbReference type="AlphaFoldDB" id="A0A813Z231"/>
<protein>
    <recommendedName>
        <fullName evidence="6">LRP2-binding protein</fullName>
    </recommendedName>
</protein>
<evidence type="ECO:0000313" key="8">
    <source>
        <dbReference type="EMBL" id="CAF1127112.1"/>
    </source>
</evidence>
<evidence type="ECO:0000256" key="4">
    <source>
        <dbReference type="ARBA" id="ARBA00022803"/>
    </source>
</evidence>
<dbReference type="Gene3D" id="1.25.40.10">
    <property type="entry name" value="Tetratricopeptide repeat domain"/>
    <property type="match status" value="1"/>
</dbReference>
<dbReference type="Proteomes" id="UP000677228">
    <property type="component" value="Unassembled WGS sequence"/>
</dbReference>
<dbReference type="InterPro" id="IPR011990">
    <property type="entry name" value="TPR-like_helical_dom_sf"/>
</dbReference>
<reference evidence="7" key="1">
    <citation type="submission" date="2021-02" db="EMBL/GenBank/DDBJ databases">
        <authorList>
            <person name="Nowell W R."/>
        </authorList>
    </citation>
    <scope>NUCLEOTIDE SEQUENCE</scope>
</reference>
<accession>A0A813Z231</accession>
<name>A0A813Z231_9BILA</name>
<comment type="function">
    <text evidence="5">May act as an adapter that regulates LRP2 function.</text>
</comment>
<keyword evidence="3" id="KW-0677">Repeat</keyword>
<evidence type="ECO:0000313" key="7">
    <source>
        <dbReference type="EMBL" id="CAF0892202.1"/>
    </source>
</evidence>
<evidence type="ECO:0000256" key="1">
    <source>
        <dbReference type="ARBA" id="ARBA00004496"/>
    </source>
</evidence>
<organism evidence="7 11">
    <name type="scientific">Didymodactylos carnosus</name>
    <dbReference type="NCBI Taxonomy" id="1234261"/>
    <lineage>
        <taxon>Eukaryota</taxon>
        <taxon>Metazoa</taxon>
        <taxon>Spiralia</taxon>
        <taxon>Gnathifera</taxon>
        <taxon>Rotifera</taxon>
        <taxon>Eurotatoria</taxon>
        <taxon>Bdelloidea</taxon>
        <taxon>Philodinida</taxon>
        <taxon>Philodinidae</taxon>
        <taxon>Didymodactylos</taxon>
    </lineage>
</organism>
<evidence type="ECO:0000313" key="10">
    <source>
        <dbReference type="EMBL" id="CAF3905885.1"/>
    </source>
</evidence>